<evidence type="ECO:0000313" key="2">
    <source>
        <dbReference type="EMBL" id="GLS19231.1"/>
    </source>
</evidence>
<evidence type="ECO:0000313" key="3">
    <source>
        <dbReference type="Proteomes" id="UP001156882"/>
    </source>
</evidence>
<protein>
    <submittedName>
        <fullName evidence="2">Uncharacterized protein</fullName>
    </submittedName>
</protein>
<organism evidence="2 3">
    <name type="scientific">Labrys miyagiensis</name>
    <dbReference type="NCBI Taxonomy" id="346912"/>
    <lineage>
        <taxon>Bacteria</taxon>
        <taxon>Pseudomonadati</taxon>
        <taxon>Pseudomonadota</taxon>
        <taxon>Alphaproteobacteria</taxon>
        <taxon>Hyphomicrobiales</taxon>
        <taxon>Xanthobacteraceae</taxon>
        <taxon>Labrys</taxon>
    </lineage>
</organism>
<keyword evidence="1" id="KW-1133">Transmembrane helix</keyword>
<comment type="caution">
    <text evidence="2">The sequence shown here is derived from an EMBL/GenBank/DDBJ whole genome shotgun (WGS) entry which is preliminary data.</text>
</comment>
<evidence type="ECO:0000256" key="1">
    <source>
        <dbReference type="SAM" id="Phobius"/>
    </source>
</evidence>
<dbReference type="EMBL" id="BSPC01000021">
    <property type="protein sequence ID" value="GLS19231.1"/>
    <property type="molecule type" value="Genomic_DNA"/>
</dbReference>
<sequence length="164" mass="17443">MTLDVQKKQSFLTIARRGNLLSFFALAGLALFSVLGSDLSDAHDANGAICSYGAAILAAGVLAFERWRQGARLSAMRECEGERGPEYPCIWAGPDSTVNAHEEQQGPQLPSKPMAAGELGAVDAKESAADIPAEAAAQCPNYCNICKLCRRTYLGDRLYCDGVG</sequence>
<keyword evidence="1" id="KW-0812">Transmembrane</keyword>
<keyword evidence="3" id="KW-1185">Reference proteome</keyword>
<dbReference type="RefSeq" id="WP_284312106.1">
    <property type="nucleotide sequence ID" value="NZ_BSPC01000021.1"/>
</dbReference>
<gene>
    <name evidence="2" type="ORF">GCM10007874_22480</name>
</gene>
<keyword evidence="1" id="KW-0472">Membrane</keyword>
<feature type="transmembrane region" description="Helical" evidence="1">
    <location>
        <begin position="46"/>
        <end position="64"/>
    </location>
</feature>
<accession>A0ABQ6CG48</accession>
<reference evidence="3" key="1">
    <citation type="journal article" date="2019" name="Int. J. Syst. Evol. Microbiol.">
        <title>The Global Catalogue of Microorganisms (GCM) 10K type strain sequencing project: providing services to taxonomists for standard genome sequencing and annotation.</title>
        <authorList>
            <consortium name="The Broad Institute Genomics Platform"/>
            <consortium name="The Broad Institute Genome Sequencing Center for Infectious Disease"/>
            <person name="Wu L."/>
            <person name="Ma J."/>
        </authorList>
    </citation>
    <scope>NUCLEOTIDE SEQUENCE [LARGE SCALE GENOMIC DNA]</scope>
    <source>
        <strain evidence="3">NBRC 101365</strain>
    </source>
</reference>
<name>A0ABQ6CG48_9HYPH</name>
<proteinExistence type="predicted"/>
<dbReference type="Proteomes" id="UP001156882">
    <property type="component" value="Unassembled WGS sequence"/>
</dbReference>